<dbReference type="Proteomes" id="UP000094707">
    <property type="component" value="Plasmid II"/>
</dbReference>
<keyword evidence="2" id="KW-1133">Transmembrane helix</keyword>
<evidence type="ECO:0000313" key="3">
    <source>
        <dbReference type="EMBL" id="SCG86919.1"/>
    </source>
</evidence>
<feature type="transmembrane region" description="Helical" evidence="2">
    <location>
        <begin position="124"/>
        <end position="142"/>
    </location>
</feature>
<dbReference type="GeneID" id="30413217"/>
<feature type="compositionally biased region" description="Low complexity" evidence="1">
    <location>
        <begin position="196"/>
        <end position="265"/>
    </location>
</feature>
<dbReference type="AlphaFoldDB" id="A0A1D3L5T7"/>
<name>A0A1D3L5T7_9EURY</name>
<dbReference type="Pfam" id="PF04307">
    <property type="entry name" value="YdjM"/>
    <property type="match status" value="1"/>
</dbReference>
<dbReference type="PANTHER" id="PTHR35531:SF1">
    <property type="entry name" value="INNER MEMBRANE PROTEIN YBCI-RELATED"/>
    <property type="match status" value="1"/>
</dbReference>
<feature type="transmembrane region" description="Helical" evidence="2">
    <location>
        <begin position="59"/>
        <end position="87"/>
    </location>
</feature>
<keyword evidence="2" id="KW-0472">Membrane</keyword>
<keyword evidence="2" id="KW-0812">Transmembrane</keyword>
<protein>
    <recommendedName>
        <fullName evidence="5">Membrane-bound metal-dependent hydrolase</fullName>
    </recommendedName>
</protein>
<dbReference type="PANTHER" id="PTHR35531">
    <property type="entry name" value="INNER MEMBRANE PROTEIN YBCI-RELATED"/>
    <property type="match status" value="1"/>
</dbReference>
<reference evidence="3 4" key="1">
    <citation type="submission" date="2016-08" db="EMBL/GenBank/DDBJ databases">
        <authorList>
            <person name="Seilhamer J.J."/>
        </authorList>
    </citation>
    <scope>NUCLEOTIDE SEQUENCE [LARGE SCALE GENOMIC DNA]</scope>
    <source>
        <strain evidence="3">Buetzberg</strain>
        <plasmid evidence="4">Plasmid ii</plasmid>
    </source>
</reference>
<evidence type="ECO:0000256" key="1">
    <source>
        <dbReference type="SAM" id="MobiDB-lite"/>
    </source>
</evidence>
<evidence type="ECO:0008006" key="5">
    <source>
        <dbReference type="Google" id="ProtNLM"/>
    </source>
</evidence>
<sequence length="356" mass="38591">MRFYTHIAAGLLLYTLLVWIFALPYTVVGVLVVVLFSVLPDLVDRVTGEHRGWGHSAIWLIPVAALLFINPTLGAAFFAAFSMHILLDAVTKKGVPFLYPFSKTRLVMPKKEKSRIQTGSKQETALCVVILLLLIPMTYFVLAGVPGDWFSSDYAKYNKTGNNSTSKTVNPYSNLRNSTGYSSGYGTGSLGSLLTKNLKNSGSSSSSGSSGNKTSSTNSTGSTSNSDNLDQGLLDWLNQDLNNNNNQTNNNQNTTDNTNNNQQQTDEFGNSLTDYLIGNSEPIAAGGEADSDEDSASESLFSDLRSQFENLAEGVAFESNMTQSDQSLFDYDYSSNPDADDTGEESSIIDQLGLML</sequence>
<feature type="transmembrane region" description="Helical" evidence="2">
    <location>
        <begin position="12"/>
        <end position="39"/>
    </location>
</feature>
<feature type="region of interest" description="Disordered" evidence="1">
    <location>
        <begin position="196"/>
        <end position="299"/>
    </location>
</feature>
<gene>
    <name evidence="3" type="ORF">MCBB_PMCBBP0009</name>
</gene>
<dbReference type="OrthoDB" id="82350at2157"/>
<dbReference type="EMBL" id="LT607757">
    <property type="protein sequence ID" value="SCG86919.1"/>
    <property type="molecule type" value="Genomic_DNA"/>
</dbReference>
<dbReference type="InterPro" id="IPR007404">
    <property type="entry name" value="YdjM-like"/>
</dbReference>
<dbReference type="KEGG" id="mcub:MCBB_PMCBBP0009"/>
<evidence type="ECO:0000256" key="2">
    <source>
        <dbReference type="SAM" id="Phobius"/>
    </source>
</evidence>
<organism evidence="3 4">
    <name type="scientific">Methanobacterium congolense</name>
    <dbReference type="NCBI Taxonomy" id="118062"/>
    <lineage>
        <taxon>Archaea</taxon>
        <taxon>Methanobacteriati</taxon>
        <taxon>Methanobacteriota</taxon>
        <taxon>Methanomada group</taxon>
        <taxon>Methanobacteria</taxon>
        <taxon>Methanobacteriales</taxon>
        <taxon>Methanobacteriaceae</taxon>
        <taxon>Methanobacterium</taxon>
    </lineage>
</organism>
<proteinExistence type="predicted"/>
<dbReference type="RefSeq" id="WP_071908106.1">
    <property type="nucleotide sequence ID" value="NZ_LT607757.1"/>
</dbReference>
<keyword evidence="4" id="KW-1185">Reference proteome</keyword>
<evidence type="ECO:0000313" key="4">
    <source>
        <dbReference type="Proteomes" id="UP000094707"/>
    </source>
</evidence>
<accession>A0A1D3L5T7</accession>
<geneLocation type="plasmid" evidence="4">
    <name>ii</name>
</geneLocation>